<gene>
    <name evidence="3" type="ORF">SAMN03080617_01584</name>
</gene>
<dbReference type="STRING" id="279824.SAMN03080617_01584"/>
<dbReference type="SUPFAM" id="SSF51735">
    <property type="entry name" value="NAD(P)-binding Rossmann-fold domains"/>
    <property type="match status" value="1"/>
</dbReference>
<dbReference type="CDD" id="cd05233">
    <property type="entry name" value="SDR_c"/>
    <property type="match status" value="1"/>
</dbReference>
<dbReference type="InterPro" id="IPR036291">
    <property type="entry name" value="NAD(P)-bd_dom_sf"/>
</dbReference>
<comment type="similarity">
    <text evidence="1">Belongs to the short-chain dehydrogenases/reductases (SDR) family.</text>
</comment>
<evidence type="ECO:0000256" key="2">
    <source>
        <dbReference type="ARBA" id="ARBA00023002"/>
    </source>
</evidence>
<dbReference type="PANTHER" id="PTHR43639:SF1">
    <property type="entry name" value="SHORT-CHAIN DEHYDROGENASE_REDUCTASE FAMILY PROTEIN"/>
    <property type="match status" value="1"/>
</dbReference>
<dbReference type="EMBL" id="FMXE01000009">
    <property type="protein sequence ID" value="SDA66502.1"/>
    <property type="molecule type" value="Genomic_DNA"/>
</dbReference>
<proteinExistence type="inferred from homology"/>
<evidence type="ECO:0000313" key="3">
    <source>
        <dbReference type="EMBL" id="SDA66502.1"/>
    </source>
</evidence>
<protein>
    <submittedName>
        <fullName evidence="3">L-fucose dehydrogenase</fullName>
    </submittedName>
</protein>
<organism evidence="3 4">
    <name type="scientific">Algoriphagus alkaliphilus</name>
    <dbReference type="NCBI Taxonomy" id="279824"/>
    <lineage>
        <taxon>Bacteria</taxon>
        <taxon>Pseudomonadati</taxon>
        <taxon>Bacteroidota</taxon>
        <taxon>Cytophagia</taxon>
        <taxon>Cytophagales</taxon>
        <taxon>Cyclobacteriaceae</taxon>
        <taxon>Algoriphagus</taxon>
    </lineage>
</organism>
<dbReference type="Proteomes" id="UP000198756">
    <property type="component" value="Unassembled WGS sequence"/>
</dbReference>
<dbReference type="PRINTS" id="PR00081">
    <property type="entry name" value="GDHRDH"/>
</dbReference>
<keyword evidence="4" id="KW-1185">Reference proteome</keyword>
<dbReference type="FunFam" id="3.40.50.720:FF:000084">
    <property type="entry name" value="Short-chain dehydrogenase reductase"/>
    <property type="match status" value="1"/>
</dbReference>
<dbReference type="InterPro" id="IPR002347">
    <property type="entry name" value="SDR_fam"/>
</dbReference>
<dbReference type="Gene3D" id="3.40.50.720">
    <property type="entry name" value="NAD(P)-binding Rossmann-like Domain"/>
    <property type="match status" value="1"/>
</dbReference>
<dbReference type="AlphaFoldDB" id="A0A1G5X8C1"/>
<dbReference type="PANTHER" id="PTHR43639">
    <property type="entry name" value="OXIDOREDUCTASE, SHORT-CHAIN DEHYDROGENASE/REDUCTASE FAMILY (AFU_ORTHOLOGUE AFUA_5G02870)"/>
    <property type="match status" value="1"/>
</dbReference>
<evidence type="ECO:0000313" key="4">
    <source>
        <dbReference type="Proteomes" id="UP000198756"/>
    </source>
</evidence>
<dbReference type="NCBIfam" id="NF006384">
    <property type="entry name" value="PRK08628.1"/>
    <property type="match status" value="1"/>
</dbReference>
<reference evidence="4" key="1">
    <citation type="submission" date="2016-10" db="EMBL/GenBank/DDBJ databases">
        <authorList>
            <person name="Varghese N."/>
            <person name="Submissions S."/>
        </authorList>
    </citation>
    <scope>NUCLEOTIDE SEQUENCE [LARGE SCALE GENOMIC DNA]</scope>
    <source>
        <strain evidence="4">DSM 22703</strain>
    </source>
</reference>
<dbReference type="Pfam" id="PF13561">
    <property type="entry name" value="adh_short_C2"/>
    <property type="match status" value="1"/>
</dbReference>
<dbReference type="GO" id="GO:0016491">
    <property type="term" value="F:oxidoreductase activity"/>
    <property type="evidence" value="ECO:0007669"/>
    <property type="project" value="UniProtKB-KW"/>
</dbReference>
<name>A0A1G5X8C1_9BACT</name>
<sequence length="265" mass="28733">MVCGLWTEKMNLNLQDKVILISGGAKGIGGAISRALIEEGAIPVMIDPSEKEGKEILDLAKGKALQIPIRLFSPEDAESAVKMTFKTFGKIDGLVNNAGANDGVSLAHGNPVAYADSVAKNLFHYYYLAHYALPYLKKSRGAIVNISSKTAVTGQGSTSGYVSAKGAQLALTREWAVELLPFQIRVNAILPAEVYTPMYENWIQSFPNPEEKLAEINAQIPLGNRMTKPEEIASMAIFLLSEKASHITGQHLYVDGGYTHLDRAL</sequence>
<dbReference type="PRINTS" id="PR00080">
    <property type="entry name" value="SDRFAMILY"/>
</dbReference>
<accession>A0A1G5X8C1</accession>
<keyword evidence="2" id="KW-0560">Oxidoreductase</keyword>
<evidence type="ECO:0000256" key="1">
    <source>
        <dbReference type="ARBA" id="ARBA00006484"/>
    </source>
</evidence>